<evidence type="ECO:0000259" key="1">
    <source>
        <dbReference type="Pfam" id="PF13843"/>
    </source>
</evidence>
<proteinExistence type="predicted"/>
<evidence type="ECO:0000313" key="2">
    <source>
        <dbReference type="EMBL" id="KAK2703770.1"/>
    </source>
</evidence>
<feature type="domain" description="PiggyBac transposable element-derived protein" evidence="1">
    <location>
        <begin position="88"/>
        <end position="185"/>
    </location>
</feature>
<evidence type="ECO:0000313" key="3">
    <source>
        <dbReference type="Proteomes" id="UP001187531"/>
    </source>
</evidence>
<dbReference type="PANTHER" id="PTHR47272:SF1">
    <property type="entry name" value="PIGGYBAC TRANSPOSABLE ELEMENT-DERIVED PROTEIN 3-LIKE"/>
    <property type="match status" value="1"/>
</dbReference>
<protein>
    <recommendedName>
        <fullName evidence="1">PiggyBac transposable element-derived protein domain-containing protein</fullName>
    </recommendedName>
</protein>
<sequence length="198" mass="22176">MAPIALELTQHEMNQLLGVHMLLSTVRLPAMRVQWERTIRYTPIAEAMSVERFLTIRQFFHVNDISITIKTKCRQTDDSLQGSAKFQTAIERQASFMACKSVYRAAVSGIVYDLEIYAEKGLAPAIPLGLSADVVLRLIDDLPQGMNFKVYFDNLYTSVDLIQALRTNHGIESCGTIRSNCIKCSILGSNASLKKKEC</sequence>
<dbReference type="EMBL" id="JAVRJZ010000078">
    <property type="protein sequence ID" value="KAK2703770.1"/>
    <property type="molecule type" value="Genomic_DNA"/>
</dbReference>
<keyword evidence="3" id="KW-1185">Reference proteome</keyword>
<dbReference type="PANTHER" id="PTHR47272">
    <property type="entry name" value="DDE_TNP_1_7 DOMAIN-CONTAINING PROTEIN"/>
    <property type="match status" value="1"/>
</dbReference>
<reference evidence="2" key="1">
    <citation type="submission" date="2023-07" db="EMBL/GenBank/DDBJ databases">
        <title>Chromosome-level genome assembly of Artemia franciscana.</title>
        <authorList>
            <person name="Jo E."/>
        </authorList>
    </citation>
    <scope>NUCLEOTIDE SEQUENCE</scope>
    <source>
        <tissue evidence="2">Whole body</tissue>
    </source>
</reference>
<gene>
    <name evidence="2" type="ORF">QYM36_017902</name>
</gene>
<accession>A0AA88L144</accession>
<organism evidence="2 3">
    <name type="scientific">Artemia franciscana</name>
    <name type="common">Brine shrimp</name>
    <name type="synonym">Artemia sanfranciscana</name>
    <dbReference type="NCBI Taxonomy" id="6661"/>
    <lineage>
        <taxon>Eukaryota</taxon>
        <taxon>Metazoa</taxon>
        <taxon>Ecdysozoa</taxon>
        <taxon>Arthropoda</taxon>
        <taxon>Crustacea</taxon>
        <taxon>Branchiopoda</taxon>
        <taxon>Anostraca</taxon>
        <taxon>Artemiidae</taxon>
        <taxon>Artemia</taxon>
    </lineage>
</organism>
<feature type="domain" description="PiggyBac transposable element-derived protein" evidence="1">
    <location>
        <begin position="6"/>
        <end position="66"/>
    </location>
</feature>
<comment type="caution">
    <text evidence="2">The sequence shown here is derived from an EMBL/GenBank/DDBJ whole genome shotgun (WGS) entry which is preliminary data.</text>
</comment>
<name>A0AA88L144_ARTSF</name>
<dbReference type="InterPro" id="IPR029526">
    <property type="entry name" value="PGBD"/>
</dbReference>
<dbReference type="AlphaFoldDB" id="A0AA88L144"/>
<dbReference type="Pfam" id="PF13843">
    <property type="entry name" value="DDE_Tnp_1_7"/>
    <property type="match status" value="2"/>
</dbReference>
<dbReference type="Proteomes" id="UP001187531">
    <property type="component" value="Unassembled WGS sequence"/>
</dbReference>